<keyword evidence="1" id="KW-0732">Signal</keyword>
<feature type="signal peptide" evidence="1">
    <location>
        <begin position="1"/>
        <end position="22"/>
    </location>
</feature>
<organism evidence="2 3">
    <name type="scientific">Yoonia litorea</name>
    <dbReference type="NCBI Taxonomy" id="1123755"/>
    <lineage>
        <taxon>Bacteria</taxon>
        <taxon>Pseudomonadati</taxon>
        <taxon>Pseudomonadota</taxon>
        <taxon>Alphaproteobacteria</taxon>
        <taxon>Rhodobacterales</taxon>
        <taxon>Paracoccaceae</taxon>
        <taxon>Yoonia</taxon>
    </lineage>
</organism>
<reference evidence="2 3" key="1">
    <citation type="submission" date="2016-10" db="EMBL/GenBank/DDBJ databases">
        <authorList>
            <person name="de Groot N.N."/>
        </authorList>
    </citation>
    <scope>NUCLEOTIDE SEQUENCE [LARGE SCALE GENOMIC DNA]</scope>
    <source>
        <strain evidence="2 3">DSM 29433</strain>
    </source>
</reference>
<name>A0A1I6MWS3_9RHOB</name>
<evidence type="ECO:0000256" key="1">
    <source>
        <dbReference type="SAM" id="SignalP"/>
    </source>
</evidence>
<dbReference type="Pfam" id="PF06082">
    <property type="entry name" value="YjbH"/>
    <property type="match status" value="1"/>
</dbReference>
<evidence type="ECO:0000313" key="3">
    <source>
        <dbReference type="Proteomes" id="UP000198926"/>
    </source>
</evidence>
<feature type="chain" id="PRO_5011699793" evidence="1">
    <location>
        <begin position="23"/>
        <end position="704"/>
    </location>
</feature>
<sequence>MRISVLSSASVIAVSLVSPTNAQDIPPTFGLYGTPGLLEMPTASTPSEGTIATSLSYRDGLFQTVLSYQLTERISGSFRLALMDIYDETATDILRNEFERGFDLHIKLVEESAYLPEVSVGLRDFLTPGKLQSEYIVATKSIGDGLRVSAGVGWGAMGTRDGFENPISARAIRPAFDVSESDGQLANDFWFAGDAAFFGGVEYQWNDRWGLVAEYSSLAYPESANSPAIDAESPYSFGLTYRPRDGMQFTAAALNRDAFAISGSFFLNANKRPGMSGIESAPVPVRVRSAAERSPAARVQLPPTAIGAALAPAFEVEGLQLLAIDIEDDTARIRFSNERYRSNAQALGRAARLLTQVMPAQVETFFMEQVSQGIPLSAVRVSRRDIEILENRAGAARTLLARASFQDAETAGGLTTIGTADPELVWGLSPYFRIVPSSSGGTASVDIGASLDASYAITPQLVLSGSIQQSLLRNDAEDPVADDTPELQNVRTDGGFYGDDGVPVLQRLALTHFGRPAENLYSRISVGYLERMFGGVSAELLWKPVNGRLGLGAEVSYVAQRDTDLLLGFEDYDYQVTTGHLSAYYDFGNGYHTQLDVGRYLAGDWGATLEVAREYENGIRIAASVTQTDVSYDDFGTGSYNKGISITLPQDFLTGRATRETYSATLGTRTGDGGARLEIGDRLYSVVRGAHQADLSDTWGRFWR</sequence>
<protein>
    <submittedName>
        <fullName evidence="2">Exopolysaccharide biosynthesis protein YbjH</fullName>
    </submittedName>
</protein>
<dbReference type="InterPro" id="IPR010344">
    <property type="entry name" value="YbjH"/>
</dbReference>
<gene>
    <name evidence="2" type="ORF">SAMN05444714_2505</name>
</gene>
<accession>A0A1I6MWS3</accession>
<proteinExistence type="predicted"/>
<evidence type="ECO:0000313" key="2">
    <source>
        <dbReference type="EMBL" id="SFS20163.1"/>
    </source>
</evidence>
<dbReference type="STRING" id="1123755.SAMN05444714_2505"/>
<dbReference type="RefSeq" id="WP_090208960.1">
    <property type="nucleotide sequence ID" value="NZ_FOZM01000002.1"/>
</dbReference>
<dbReference type="OrthoDB" id="19542at2"/>
<dbReference type="AlphaFoldDB" id="A0A1I6MWS3"/>
<dbReference type="Proteomes" id="UP000198926">
    <property type="component" value="Unassembled WGS sequence"/>
</dbReference>
<dbReference type="EMBL" id="FOZM01000002">
    <property type="protein sequence ID" value="SFS20163.1"/>
    <property type="molecule type" value="Genomic_DNA"/>
</dbReference>
<keyword evidence="3" id="KW-1185">Reference proteome</keyword>